<comment type="similarity">
    <text evidence="2">Belongs to the peptidase S1 family. CLIP subfamily.</text>
</comment>
<gene>
    <name evidence="4" type="ORF">K0M31_000072</name>
</gene>
<name>A0AA40GD02_9HYME</name>
<dbReference type="PROSITE" id="PS50240">
    <property type="entry name" value="TRYPSIN_DOM"/>
    <property type="match status" value="1"/>
</dbReference>
<dbReference type="Gene3D" id="2.40.10.10">
    <property type="entry name" value="Trypsin-like serine proteases"/>
    <property type="match status" value="2"/>
</dbReference>
<keyword evidence="1" id="KW-1015">Disulfide bond</keyword>
<dbReference type="InterPro" id="IPR009003">
    <property type="entry name" value="Peptidase_S1_PA"/>
</dbReference>
<accession>A0AA40GD02</accession>
<evidence type="ECO:0000259" key="3">
    <source>
        <dbReference type="PROSITE" id="PS50240"/>
    </source>
</evidence>
<dbReference type="InterPro" id="IPR001254">
    <property type="entry name" value="Trypsin_dom"/>
</dbReference>
<evidence type="ECO:0000256" key="1">
    <source>
        <dbReference type="ARBA" id="ARBA00023157"/>
    </source>
</evidence>
<dbReference type="SUPFAM" id="SSF50494">
    <property type="entry name" value="Trypsin-like serine proteases"/>
    <property type="match status" value="1"/>
</dbReference>
<evidence type="ECO:0000313" key="4">
    <source>
        <dbReference type="EMBL" id="KAK1135479.1"/>
    </source>
</evidence>
<dbReference type="InterPro" id="IPR043504">
    <property type="entry name" value="Peptidase_S1_PA_chymotrypsin"/>
</dbReference>
<comment type="caution">
    <text evidence="4">The sequence shown here is derived from an EMBL/GenBank/DDBJ whole genome shotgun (WGS) entry which is preliminary data.</text>
</comment>
<proteinExistence type="inferred from homology"/>
<dbReference type="SMART" id="SM00020">
    <property type="entry name" value="Tryp_SPc"/>
    <property type="match status" value="1"/>
</dbReference>
<dbReference type="AlphaFoldDB" id="A0AA40GD02"/>
<feature type="domain" description="Peptidase S1" evidence="3">
    <location>
        <begin position="1"/>
        <end position="204"/>
    </location>
</feature>
<dbReference type="EMBL" id="JAHYIQ010000001">
    <property type="protein sequence ID" value="KAK1135479.1"/>
    <property type="molecule type" value="Genomic_DNA"/>
</dbReference>
<dbReference type="Pfam" id="PF00089">
    <property type="entry name" value="Trypsin"/>
    <property type="match status" value="1"/>
</dbReference>
<dbReference type="InterPro" id="IPR051487">
    <property type="entry name" value="Ser/Thr_Proteases_Immune/Dev"/>
</dbReference>
<keyword evidence="5" id="KW-1185">Reference proteome</keyword>
<dbReference type="GO" id="GO:0006508">
    <property type="term" value="P:proteolysis"/>
    <property type="evidence" value="ECO:0007669"/>
    <property type="project" value="InterPro"/>
</dbReference>
<reference evidence="4" key="1">
    <citation type="submission" date="2021-10" db="EMBL/GenBank/DDBJ databases">
        <title>Melipona bicolor Genome sequencing and assembly.</title>
        <authorList>
            <person name="Araujo N.S."/>
            <person name="Arias M.C."/>
        </authorList>
    </citation>
    <scope>NUCLEOTIDE SEQUENCE</scope>
    <source>
        <strain evidence="4">USP_2M_L1-L4_2017</strain>
        <tissue evidence="4">Whole body</tissue>
    </source>
</reference>
<organism evidence="4 5">
    <name type="scientific">Melipona bicolor</name>
    <dbReference type="NCBI Taxonomy" id="60889"/>
    <lineage>
        <taxon>Eukaryota</taxon>
        <taxon>Metazoa</taxon>
        <taxon>Ecdysozoa</taxon>
        <taxon>Arthropoda</taxon>
        <taxon>Hexapoda</taxon>
        <taxon>Insecta</taxon>
        <taxon>Pterygota</taxon>
        <taxon>Neoptera</taxon>
        <taxon>Endopterygota</taxon>
        <taxon>Hymenoptera</taxon>
        <taxon>Apocrita</taxon>
        <taxon>Aculeata</taxon>
        <taxon>Apoidea</taxon>
        <taxon>Anthophila</taxon>
        <taxon>Apidae</taxon>
        <taxon>Melipona</taxon>
    </lineage>
</organism>
<dbReference type="Proteomes" id="UP001177670">
    <property type="component" value="Unassembled WGS sequence"/>
</dbReference>
<evidence type="ECO:0000313" key="5">
    <source>
        <dbReference type="Proteomes" id="UP001177670"/>
    </source>
</evidence>
<dbReference type="GO" id="GO:0004252">
    <property type="term" value="F:serine-type endopeptidase activity"/>
    <property type="evidence" value="ECO:0007669"/>
    <property type="project" value="InterPro"/>
</dbReference>
<dbReference type="PANTHER" id="PTHR24256">
    <property type="entry name" value="TRYPTASE-RELATED"/>
    <property type="match status" value="1"/>
</dbReference>
<protein>
    <recommendedName>
        <fullName evidence="3">Peptidase S1 domain-containing protein</fullName>
    </recommendedName>
</protein>
<evidence type="ECO:0000256" key="2">
    <source>
        <dbReference type="ARBA" id="ARBA00024195"/>
    </source>
</evidence>
<sequence>MNIATENLRCLHVFSAMPSDVSKCIDRAISTSSMWFFKLNTNRLLSSNNDYHYSGCQSGNRGNANWVRLGDTNIEKIDNDTGAINVRVIERIRYPLYKPPSRYHDIALLKLEREIIFTRFIRPCCLANSLSDNNSSGKAIATGWGTVEWGGNSSSDLLKVTLNLIPHSECNRIFTNGENDSTLRYGIVENWQICAGGLGKDTCQVTILHFGNSFGHTSPNY</sequence>